<proteinExistence type="predicted"/>
<keyword evidence="7" id="KW-1185">Reference proteome</keyword>
<dbReference type="PaxDb" id="3847-GLYMA06G42121.1"/>
<dbReference type="EnsemblPlants" id="KRH55660">
    <property type="protein sequence ID" value="KRH55660"/>
    <property type="gene ID" value="GLYMA_06G270100"/>
</dbReference>
<dbReference type="EMBL" id="CM000839">
    <property type="protein sequence ID" value="KRH55660.1"/>
    <property type="molecule type" value="Genomic_DNA"/>
</dbReference>
<comment type="pathway">
    <text evidence="1 3">Protein modification; protein ubiquitination.</text>
</comment>
<organism evidence="6">
    <name type="scientific">Glycine max</name>
    <name type="common">Soybean</name>
    <name type="synonym">Glycine hispida</name>
    <dbReference type="NCBI Taxonomy" id="3847"/>
    <lineage>
        <taxon>Eukaryota</taxon>
        <taxon>Viridiplantae</taxon>
        <taxon>Streptophyta</taxon>
        <taxon>Embryophyta</taxon>
        <taxon>Tracheophyta</taxon>
        <taxon>Spermatophyta</taxon>
        <taxon>Magnoliopsida</taxon>
        <taxon>eudicotyledons</taxon>
        <taxon>Gunneridae</taxon>
        <taxon>Pentapetalae</taxon>
        <taxon>rosids</taxon>
        <taxon>fabids</taxon>
        <taxon>Fabales</taxon>
        <taxon>Fabaceae</taxon>
        <taxon>Papilionoideae</taxon>
        <taxon>50 kb inversion clade</taxon>
        <taxon>NPAAA clade</taxon>
        <taxon>indigoferoid/millettioid clade</taxon>
        <taxon>Phaseoleae</taxon>
        <taxon>Glycine</taxon>
        <taxon>Glycine subgen. Soja</taxon>
    </lineage>
</organism>
<dbReference type="Pfam" id="PF04564">
    <property type="entry name" value="U-box"/>
    <property type="match status" value="1"/>
</dbReference>
<gene>
    <name evidence="5" type="ORF">GLYMA_06G270100</name>
</gene>
<accession>K7KXQ3</accession>
<dbReference type="GO" id="GO:0016567">
    <property type="term" value="P:protein ubiquitination"/>
    <property type="evidence" value="ECO:0007669"/>
    <property type="project" value="UniProtKB-UniRule"/>
</dbReference>
<dbReference type="PANTHER" id="PTHR22849:SF142">
    <property type="entry name" value="U-BOX DOMAIN-CONTAINING PROTEIN 31"/>
    <property type="match status" value="1"/>
</dbReference>
<dbReference type="eggNOG" id="ENOG502QTEJ">
    <property type="taxonomic scope" value="Eukaryota"/>
</dbReference>
<reference evidence="5 6" key="1">
    <citation type="journal article" date="2010" name="Nature">
        <title>Genome sequence of the palaeopolyploid soybean.</title>
        <authorList>
            <person name="Schmutz J."/>
            <person name="Cannon S.B."/>
            <person name="Schlueter J."/>
            <person name="Ma J."/>
            <person name="Mitros T."/>
            <person name="Nelson W."/>
            <person name="Hyten D.L."/>
            <person name="Song Q."/>
            <person name="Thelen J.J."/>
            <person name="Cheng J."/>
            <person name="Xu D."/>
            <person name="Hellsten U."/>
            <person name="May G.D."/>
            <person name="Yu Y."/>
            <person name="Sakurai T."/>
            <person name="Umezawa T."/>
            <person name="Bhattacharyya M.K."/>
            <person name="Sandhu D."/>
            <person name="Valliyodan B."/>
            <person name="Lindquist E."/>
            <person name="Peto M."/>
            <person name="Grant D."/>
            <person name="Shu S."/>
            <person name="Goodstein D."/>
            <person name="Barry K."/>
            <person name="Futrell-Griggs M."/>
            <person name="Abernathy B."/>
            <person name="Du J."/>
            <person name="Tian Z."/>
            <person name="Zhu L."/>
            <person name="Gill N."/>
            <person name="Joshi T."/>
            <person name="Libault M."/>
            <person name="Sethuraman A."/>
            <person name="Zhang X.-C."/>
            <person name="Shinozaki K."/>
            <person name="Nguyen H.T."/>
            <person name="Wing R.A."/>
            <person name="Cregan P."/>
            <person name="Specht J."/>
            <person name="Grimwood J."/>
            <person name="Rokhsar D."/>
            <person name="Stacey G."/>
            <person name="Shoemaker R.C."/>
            <person name="Jackson S.A."/>
        </authorList>
    </citation>
    <scope>NUCLEOTIDE SEQUENCE [LARGE SCALE GENOMIC DNA]</scope>
    <source>
        <strain evidence="6">cv. Williams 82</strain>
        <tissue evidence="5">Callus</tissue>
    </source>
</reference>
<dbReference type="InterPro" id="IPR045185">
    <property type="entry name" value="PUB22/23/24-like"/>
</dbReference>
<name>K7KXQ3_SOYBN</name>
<keyword evidence="2 3" id="KW-0808">Transferase</keyword>
<reference evidence="6" key="2">
    <citation type="submission" date="2018-02" db="UniProtKB">
        <authorList>
            <consortium name="EnsemblPlants"/>
        </authorList>
    </citation>
    <scope>IDENTIFICATION</scope>
    <source>
        <strain evidence="6">Williams 82</strain>
    </source>
</reference>
<comment type="catalytic activity">
    <reaction evidence="3">
        <text>S-ubiquitinyl-[E2 ubiquitin-conjugating enzyme]-L-cysteine + [acceptor protein]-L-lysine = [E2 ubiquitin-conjugating enzyme]-L-cysteine + N(6)-ubiquitinyl-[acceptor protein]-L-lysine.</text>
        <dbReference type="EC" id="2.3.2.27"/>
    </reaction>
</comment>
<sequence length="125" mass="13972">MPMFEPPCKNDGFEVQILDLDMAVKDGVLGGGVDYGIVGNGIREKLNLAKMIEELDLCEVSSVFICPISLEPMHDLATLCIGQTYERCNILKWFSLDHFTCLTTMQELWDDSLTPNTTLHCLIST</sequence>
<dbReference type="EC" id="2.3.2.27" evidence="3"/>
<evidence type="ECO:0000259" key="4">
    <source>
        <dbReference type="PROSITE" id="PS51698"/>
    </source>
</evidence>
<dbReference type="SMART" id="SM00504">
    <property type="entry name" value="Ubox"/>
    <property type="match status" value="1"/>
</dbReference>
<evidence type="ECO:0000256" key="3">
    <source>
        <dbReference type="RuleBase" id="RU369093"/>
    </source>
</evidence>
<dbReference type="Gene3D" id="3.30.40.10">
    <property type="entry name" value="Zinc/RING finger domain, C3HC4 (zinc finger)"/>
    <property type="match status" value="1"/>
</dbReference>
<dbReference type="AlphaFoldDB" id="K7KXQ3"/>
<evidence type="ECO:0000313" key="6">
    <source>
        <dbReference type="EnsemblPlants" id="KRH55660"/>
    </source>
</evidence>
<evidence type="ECO:0000256" key="2">
    <source>
        <dbReference type="ARBA" id="ARBA00022679"/>
    </source>
</evidence>
<dbReference type="GO" id="GO:0061630">
    <property type="term" value="F:ubiquitin protein ligase activity"/>
    <property type="evidence" value="ECO:0007669"/>
    <property type="project" value="UniProtKB-UniRule"/>
</dbReference>
<dbReference type="PROSITE" id="PS51698">
    <property type="entry name" value="U_BOX"/>
    <property type="match status" value="1"/>
</dbReference>
<protein>
    <recommendedName>
        <fullName evidence="3 4">U-box domain-containing protein</fullName>
        <ecNumber evidence="3">2.3.2.27</ecNumber>
    </recommendedName>
    <alternativeName>
        <fullName evidence="3">RING-type E3 ubiquitin transferase PUB</fullName>
    </alternativeName>
</protein>
<comment type="function">
    <text evidence="3">Functions as an E3 ubiquitin ligase.</text>
</comment>
<keyword evidence="3" id="KW-0833">Ubl conjugation pathway</keyword>
<dbReference type="Gramene" id="KRH55660">
    <property type="protein sequence ID" value="KRH55660"/>
    <property type="gene ID" value="GLYMA_06G270100"/>
</dbReference>
<evidence type="ECO:0000313" key="7">
    <source>
        <dbReference type="Proteomes" id="UP000008827"/>
    </source>
</evidence>
<dbReference type="PANTHER" id="PTHR22849">
    <property type="entry name" value="WDSAM1 PROTEIN"/>
    <property type="match status" value="1"/>
</dbReference>
<dbReference type="Proteomes" id="UP000008827">
    <property type="component" value="Chromosome 6"/>
</dbReference>
<reference evidence="5" key="3">
    <citation type="submission" date="2018-07" db="EMBL/GenBank/DDBJ databases">
        <title>WGS assembly of Glycine max.</title>
        <authorList>
            <person name="Schmutz J."/>
            <person name="Cannon S."/>
            <person name="Schlueter J."/>
            <person name="Ma J."/>
            <person name="Mitros T."/>
            <person name="Nelson W."/>
            <person name="Hyten D."/>
            <person name="Song Q."/>
            <person name="Thelen J."/>
            <person name="Cheng J."/>
            <person name="Xu D."/>
            <person name="Hellsten U."/>
            <person name="May G."/>
            <person name="Yu Y."/>
            <person name="Sakurai T."/>
            <person name="Umezawa T."/>
            <person name="Bhattacharyya M."/>
            <person name="Sandhu D."/>
            <person name="Valliyodan B."/>
            <person name="Lindquist E."/>
            <person name="Peto M."/>
            <person name="Grant D."/>
            <person name="Shu S."/>
            <person name="Goodstein D."/>
            <person name="Barry K."/>
            <person name="Futrell-Griggs M."/>
            <person name="Abernathy B."/>
            <person name="Du J."/>
            <person name="Tian Z."/>
            <person name="Zhu L."/>
            <person name="Gill N."/>
            <person name="Joshi T."/>
            <person name="Libault M."/>
            <person name="Sethuraman A."/>
            <person name="Zhang X."/>
            <person name="Shinozaki K."/>
            <person name="Nguyen H."/>
            <person name="Wing R."/>
            <person name="Cregan P."/>
            <person name="Specht J."/>
            <person name="Grimwood J."/>
            <person name="Rokhsar D."/>
            <person name="Stacey G."/>
            <person name="Shoemaker R."/>
            <person name="Jackson S."/>
        </authorList>
    </citation>
    <scope>NUCLEOTIDE SEQUENCE</scope>
    <source>
        <tissue evidence="5">Callus</tissue>
    </source>
</reference>
<dbReference type="HOGENOM" id="CLU_1996696_0_0_1"/>
<dbReference type="InterPro" id="IPR003613">
    <property type="entry name" value="Ubox_domain"/>
</dbReference>
<dbReference type="InterPro" id="IPR013083">
    <property type="entry name" value="Znf_RING/FYVE/PHD"/>
</dbReference>
<dbReference type="SUPFAM" id="SSF57850">
    <property type="entry name" value="RING/U-box"/>
    <property type="match status" value="1"/>
</dbReference>
<feature type="domain" description="U-box" evidence="4">
    <location>
        <begin position="59"/>
        <end position="125"/>
    </location>
</feature>
<dbReference type="InParanoid" id="K7KXQ3"/>
<evidence type="ECO:0000313" key="5">
    <source>
        <dbReference type="EMBL" id="KRH55660.1"/>
    </source>
</evidence>
<evidence type="ECO:0000256" key="1">
    <source>
        <dbReference type="ARBA" id="ARBA00004906"/>
    </source>
</evidence>
<dbReference type="UniPathway" id="UPA00143"/>
<dbReference type="SMR" id="K7KXQ3"/>